<name>A0A166VDS7_9HYPO</name>
<keyword evidence="7" id="KW-0732">Signal</keyword>
<dbReference type="Proteomes" id="UP000078544">
    <property type="component" value="Unassembled WGS sequence"/>
</dbReference>
<comment type="catalytic activity">
    <reaction evidence="9">
        <text>adenosine + H2O + H(+) = inosine + NH4(+)</text>
        <dbReference type="Rhea" id="RHEA:24408"/>
        <dbReference type="ChEBI" id="CHEBI:15377"/>
        <dbReference type="ChEBI" id="CHEBI:15378"/>
        <dbReference type="ChEBI" id="CHEBI:16335"/>
        <dbReference type="ChEBI" id="CHEBI:17596"/>
        <dbReference type="ChEBI" id="CHEBI:28938"/>
        <dbReference type="EC" id="3.5.4.4"/>
    </reaction>
</comment>
<evidence type="ECO:0000256" key="2">
    <source>
        <dbReference type="ARBA" id="ARBA00004613"/>
    </source>
</evidence>
<evidence type="ECO:0000256" key="7">
    <source>
        <dbReference type="ARBA" id="ARBA00022729"/>
    </source>
</evidence>
<organism evidence="12 13">
    <name type="scientific">Moelleriella libera RCEF 2490</name>
    <dbReference type="NCBI Taxonomy" id="1081109"/>
    <lineage>
        <taxon>Eukaryota</taxon>
        <taxon>Fungi</taxon>
        <taxon>Dikarya</taxon>
        <taxon>Ascomycota</taxon>
        <taxon>Pezizomycotina</taxon>
        <taxon>Sordariomycetes</taxon>
        <taxon>Hypocreomycetidae</taxon>
        <taxon>Hypocreales</taxon>
        <taxon>Clavicipitaceae</taxon>
        <taxon>Moelleriella</taxon>
    </lineage>
</organism>
<dbReference type="FunFam" id="3.20.20.140:FF:000017">
    <property type="entry name" value="Adenosine deaminase 2"/>
    <property type="match status" value="1"/>
</dbReference>
<dbReference type="GO" id="GO:0046103">
    <property type="term" value="P:inosine biosynthetic process"/>
    <property type="evidence" value="ECO:0007669"/>
    <property type="project" value="TreeGrafter"/>
</dbReference>
<feature type="region of interest" description="Disordered" evidence="10">
    <location>
        <begin position="567"/>
        <end position="593"/>
    </location>
</feature>
<keyword evidence="13" id="KW-1185">Reference proteome</keyword>
<keyword evidence="8" id="KW-0378">Hydrolase</keyword>
<evidence type="ECO:0000256" key="3">
    <source>
        <dbReference type="ARBA" id="ARBA00006083"/>
    </source>
</evidence>
<evidence type="ECO:0000256" key="9">
    <source>
        <dbReference type="ARBA" id="ARBA00047764"/>
    </source>
</evidence>
<comment type="caution">
    <text evidence="12">The sequence shown here is derived from an EMBL/GenBank/DDBJ whole genome shotgun (WGS) entry which is preliminary data.</text>
</comment>
<keyword evidence="5" id="KW-0964">Secreted</keyword>
<comment type="cofactor">
    <cofactor evidence="1">
        <name>Zn(2+)</name>
        <dbReference type="ChEBI" id="CHEBI:29105"/>
    </cofactor>
</comment>
<evidence type="ECO:0000256" key="4">
    <source>
        <dbReference type="ARBA" id="ARBA00012784"/>
    </source>
</evidence>
<evidence type="ECO:0000256" key="1">
    <source>
        <dbReference type="ARBA" id="ARBA00001947"/>
    </source>
</evidence>
<dbReference type="PANTHER" id="PTHR11409:SF39">
    <property type="entry name" value="ADENOSINE DEAMINASE 2"/>
    <property type="match status" value="1"/>
</dbReference>
<sequence>MAMPDDVWDEIVQDIPSPSDPFLQQYMAGRTSLMNQEKTTRSDASFRKSLSPIARRACEVVQRIRSHEAETVWTADVEEDMARDTHQSVFPGMMFMMAKERMERTRLWQIVRRMPKGCLLHSHMDAMVDFDFLLDVLLKTPGMHMSSDRPLDTDNALEDAALEFRFRAKENTVGCVWKDAYTPDSFVLLTKAADEFPNGGRAGFLRWLKSRCSLTLSDSHEQHHGVDAIWRKFIKCFRVVATIIHYEPIFRPFLQRLMSQLKADGVNWVEMRFTWPLNYCRDRREQPEQDYSHMFQVIDQEVAKFKASPEGNGFWGLTTIWTTLRSCDTRDMIENMDHCITTKLEFPDLIAGYDLVGPEDFGKPLADLLPELFWFRKQCAQEGINIPFFFHAGETLGDGNSTDDNLFDAILLGTRRIGHAYSLYKHPLLIDMVKEKKILVESCPISNEVLRLCGSVMAHPLPALIARGVACCLCNDDPAMLGQDTAGMSHDFWQALQGWENLGLAGLGSLAENSVRWAAFEDQDASRWTNDIRQASLGNGIKAKRLKEWQVEWEQFCLWIVTEFGDEFDPEGGDPGAEARDTSQSKPSAEAAS</sequence>
<dbReference type="EC" id="3.5.4.4" evidence="4"/>
<dbReference type="Pfam" id="PF00962">
    <property type="entry name" value="A_deaminase"/>
    <property type="match status" value="1"/>
</dbReference>
<dbReference type="InterPro" id="IPR001365">
    <property type="entry name" value="A_deaminase_dom"/>
</dbReference>
<dbReference type="InterPro" id="IPR006330">
    <property type="entry name" value="Ado/ade_deaminase"/>
</dbReference>
<keyword evidence="6" id="KW-0479">Metal-binding</keyword>
<dbReference type="GO" id="GO:0006154">
    <property type="term" value="P:adenosine catabolic process"/>
    <property type="evidence" value="ECO:0007669"/>
    <property type="project" value="TreeGrafter"/>
</dbReference>
<dbReference type="InterPro" id="IPR032466">
    <property type="entry name" value="Metal_Hydrolase"/>
</dbReference>
<dbReference type="STRING" id="1081109.A0A166VDS7"/>
<reference evidence="12 13" key="1">
    <citation type="journal article" date="2016" name="Genome Biol. Evol.">
        <title>Divergent and convergent evolution of fungal pathogenicity.</title>
        <authorList>
            <person name="Shang Y."/>
            <person name="Xiao G."/>
            <person name="Zheng P."/>
            <person name="Cen K."/>
            <person name="Zhan S."/>
            <person name="Wang C."/>
        </authorList>
    </citation>
    <scope>NUCLEOTIDE SEQUENCE [LARGE SCALE GENOMIC DNA]</scope>
    <source>
        <strain evidence="12 13">RCEF 2490</strain>
    </source>
</reference>
<evidence type="ECO:0000259" key="11">
    <source>
        <dbReference type="Pfam" id="PF00962"/>
    </source>
</evidence>
<dbReference type="Gene3D" id="3.20.20.140">
    <property type="entry name" value="Metal-dependent hydrolases"/>
    <property type="match status" value="1"/>
</dbReference>
<dbReference type="GO" id="GO:0046872">
    <property type="term" value="F:metal ion binding"/>
    <property type="evidence" value="ECO:0007669"/>
    <property type="project" value="UniProtKB-KW"/>
</dbReference>
<proteinExistence type="inferred from homology"/>
<evidence type="ECO:0000256" key="5">
    <source>
        <dbReference type="ARBA" id="ARBA00022525"/>
    </source>
</evidence>
<comment type="similarity">
    <text evidence="3">Belongs to the metallo-dependent hydrolases superfamily. Adenosine and AMP deaminases family. ADGF subfamily.</text>
</comment>
<dbReference type="PANTHER" id="PTHR11409">
    <property type="entry name" value="ADENOSINE DEAMINASE"/>
    <property type="match status" value="1"/>
</dbReference>
<dbReference type="GO" id="GO:0004000">
    <property type="term" value="F:adenosine deaminase activity"/>
    <property type="evidence" value="ECO:0007669"/>
    <property type="project" value="TreeGrafter"/>
</dbReference>
<gene>
    <name evidence="12" type="ORF">AAL_01014</name>
</gene>
<dbReference type="EMBL" id="AZGY01000001">
    <property type="protein sequence ID" value="OAA33549.1"/>
    <property type="molecule type" value="Genomic_DNA"/>
</dbReference>
<comment type="subcellular location">
    <subcellularLocation>
        <location evidence="2">Secreted</location>
    </subcellularLocation>
</comment>
<evidence type="ECO:0000256" key="10">
    <source>
        <dbReference type="SAM" id="MobiDB-lite"/>
    </source>
</evidence>
<evidence type="ECO:0000256" key="8">
    <source>
        <dbReference type="ARBA" id="ARBA00022801"/>
    </source>
</evidence>
<dbReference type="AlphaFoldDB" id="A0A166VDS7"/>
<protein>
    <recommendedName>
        <fullName evidence="4">adenosine deaminase</fullName>
        <ecNumber evidence="4">3.5.4.4</ecNumber>
    </recommendedName>
</protein>
<dbReference type="GO" id="GO:0005576">
    <property type="term" value="C:extracellular region"/>
    <property type="evidence" value="ECO:0007669"/>
    <property type="project" value="UniProtKB-SubCell"/>
</dbReference>
<dbReference type="OrthoDB" id="7202371at2759"/>
<evidence type="ECO:0000256" key="6">
    <source>
        <dbReference type="ARBA" id="ARBA00022723"/>
    </source>
</evidence>
<accession>A0A166VDS7</accession>
<evidence type="ECO:0000313" key="12">
    <source>
        <dbReference type="EMBL" id="OAA33549.1"/>
    </source>
</evidence>
<dbReference type="CDD" id="cd01321">
    <property type="entry name" value="ADGF"/>
    <property type="match status" value="1"/>
</dbReference>
<evidence type="ECO:0000313" key="13">
    <source>
        <dbReference type="Proteomes" id="UP000078544"/>
    </source>
</evidence>
<dbReference type="SUPFAM" id="SSF51556">
    <property type="entry name" value="Metallo-dependent hydrolases"/>
    <property type="match status" value="1"/>
</dbReference>
<feature type="domain" description="Adenosine deaminase" evidence="11">
    <location>
        <begin position="229"/>
        <end position="527"/>
    </location>
</feature>